<evidence type="ECO:0000256" key="8">
    <source>
        <dbReference type="SAM" id="MobiDB-lite"/>
    </source>
</evidence>
<dbReference type="FunFam" id="1.20.1640.10:FF:000013">
    <property type="entry name" value="PaTched Related family"/>
    <property type="match status" value="1"/>
</dbReference>
<dbReference type="GO" id="GO:0006897">
    <property type="term" value="P:endocytosis"/>
    <property type="evidence" value="ECO:0007669"/>
    <property type="project" value="TreeGrafter"/>
</dbReference>
<organism evidence="11 12">
    <name type="scientific">Haemonchus contortus</name>
    <name type="common">Barber pole worm</name>
    <dbReference type="NCBI Taxonomy" id="6289"/>
    <lineage>
        <taxon>Eukaryota</taxon>
        <taxon>Metazoa</taxon>
        <taxon>Ecdysozoa</taxon>
        <taxon>Nematoda</taxon>
        <taxon>Chromadorea</taxon>
        <taxon>Rhabditida</taxon>
        <taxon>Rhabditina</taxon>
        <taxon>Rhabditomorpha</taxon>
        <taxon>Strongyloidea</taxon>
        <taxon>Trichostrongylidae</taxon>
        <taxon>Haemonchus</taxon>
    </lineage>
</organism>
<evidence type="ECO:0000259" key="10">
    <source>
        <dbReference type="PROSITE" id="PS50156"/>
    </source>
</evidence>
<dbReference type="AlphaFoldDB" id="A0A7I4XV20"/>
<feature type="transmembrane region" description="Helical" evidence="9">
    <location>
        <begin position="676"/>
        <end position="694"/>
    </location>
</feature>
<dbReference type="PROSITE" id="PS50156">
    <property type="entry name" value="SSD"/>
    <property type="match status" value="1"/>
</dbReference>
<feature type="transmembrane region" description="Helical" evidence="9">
    <location>
        <begin position="302"/>
        <end position="325"/>
    </location>
</feature>
<feature type="transmembrane region" description="Helical" evidence="9">
    <location>
        <begin position="833"/>
        <end position="856"/>
    </location>
</feature>
<evidence type="ECO:0000256" key="7">
    <source>
        <dbReference type="ARBA" id="ARBA00023180"/>
    </source>
</evidence>
<feature type="transmembrane region" description="Helical" evidence="9">
    <location>
        <begin position="804"/>
        <end position="827"/>
    </location>
</feature>
<evidence type="ECO:0000313" key="11">
    <source>
        <dbReference type="Proteomes" id="UP000025227"/>
    </source>
</evidence>
<feature type="transmembrane region" description="Helical" evidence="9">
    <location>
        <begin position="375"/>
        <end position="392"/>
    </location>
</feature>
<evidence type="ECO:0000256" key="3">
    <source>
        <dbReference type="ARBA" id="ARBA00022475"/>
    </source>
</evidence>
<dbReference type="InterPro" id="IPR003392">
    <property type="entry name" value="PTHD_SSD"/>
</dbReference>
<dbReference type="OMA" id="PTHASNR"/>
<evidence type="ECO:0000256" key="1">
    <source>
        <dbReference type="ARBA" id="ARBA00004651"/>
    </source>
</evidence>
<feature type="domain" description="SSD" evidence="10">
    <location>
        <begin position="272"/>
        <end position="429"/>
    </location>
</feature>
<sequence>MLEFGCVERPLARFFHWYGSFVSRHPFPFIAFPVLIALYLSTGFFYLTPTTDAIYLYTPTDAPSKTERQIIHNLWPLNEDNYVPGRAVTQSREAQLTVVAKDGGNILLPQYARAIKRLDMYIQNRIRVKFRNKTYVYRDLCLQWKQKGCPGNNHIQVISELYNHGMNITYPTFRMGSKSGYLGAGLGGVSLSKDDNGTVILAGARAWLLIYQLKFFPTNVSYISGIWEKSFKMHMDHYPEDPYISITYFHSQTLAEELKRNADSLVPRFITAFVILVVFAVICSLVTIKGTFYVDWVLSKPILSILGVVNAGMGIASAMGGLVLLGLQYNDIVAVMPFLVVAVGTDNMFLMVAAVKRTSRVLSVEQRMGECMADAAVSILITALTDAFSFGVGTITTIPAVQIFCIYTCCALVLTFLYQITFFCALLSLATKWEGEGRHCLWLKTTIPPKLASSTSTRLLWLGSRSHPDPTHASNRKLCAATKFFQDWYAPILMQPAIKALAGLWYLIYIGFAVYGCIHLREGLEPVNLLVDDSYAKPHYLSLERHFWHYGATLQIVVSRAPDLRDREERARIYSMVSAFANAPHAIGDQSVQFWLYEMERYYRTELNTTIKDEAFYEMASHFLYTHDSDPWMEDVKWNLDENERPYISAFRFLIGMRDISSTTQQQKATKSFREVAMAFPSYNVTTFMPLWLFTDQYDLVVPNTVQDIVIAVLCMLFIAFLLIPQPFCALWVAFTIGSIDLGVLGYMTLWGVNLDAISMITIIMSVGFSVDYSAHITYGYVISKELDPRDRVRDALGDLGWPVVQGATSTILAVVVLADVPAYMIVTFFKTVFLAISIGLIHGLIFLPLMLSLFVRGFCTIGSRKLDDEPESIAISTSAPPSVSEFSTLPKRHLLPETPPPRPPMLPPPSIQQSYNFPAEFRPMSHLQGSNPWLEMKFADAFDASTMSSILDAPPLVPTRPPSAAQQQHDKPPPIPPKNFRF</sequence>
<accession>A0A7I4XV20</accession>
<feature type="transmembrane region" description="Helical" evidence="9">
    <location>
        <begin position="269"/>
        <end position="290"/>
    </location>
</feature>
<feature type="transmembrane region" description="Helical" evidence="9">
    <location>
        <begin position="404"/>
        <end position="429"/>
    </location>
</feature>
<comment type="subcellular location">
    <subcellularLocation>
        <location evidence="1">Cell membrane</location>
        <topology evidence="1">Multi-pass membrane protein</topology>
    </subcellularLocation>
</comment>
<dbReference type="WBParaSite" id="HCON_00010240-00001">
    <property type="protein sequence ID" value="HCON_00010240-00001"/>
    <property type="gene ID" value="HCON_00010240"/>
</dbReference>
<keyword evidence="11" id="KW-1185">Reference proteome</keyword>
<dbReference type="GO" id="GO:0005886">
    <property type="term" value="C:plasma membrane"/>
    <property type="evidence" value="ECO:0007669"/>
    <property type="project" value="UniProtKB-SubCell"/>
</dbReference>
<dbReference type="SUPFAM" id="SSF82866">
    <property type="entry name" value="Multidrug efflux transporter AcrB transmembrane domain"/>
    <property type="match status" value="2"/>
</dbReference>
<dbReference type="Proteomes" id="UP000025227">
    <property type="component" value="Unplaced"/>
</dbReference>
<proteinExistence type="inferred from homology"/>
<evidence type="ECO:0000256" key="9">
    <source>
        <dbReference type="SAM" id="Phobius"/>
    </source>
</evidence>
<keyword evidence="5 9" id="KW-1133">Transmembrane helix</keyword>
<name>A0A7I4XV20_HAECO</name>
<evidence type="ECO:0000256" key="4">
    <source>
        <dbReference type="ARBA" id="ARBA00022692"/>
    </source>
</evidence>
<feature type="transmembrane region" description="Helical" evidence="9">
    <location>
        <begin position="27"/>
        <end position="47"/>
    </location>
</feature>
<dbReference type="Pfam" id="PF02460">
    <property type="entry name" value="Patched"/>
    <property type="match status" value="1"/>
</dbReference>
<evidence type="ECO:0000256" key="2">
    <source>
        <dbReference type="ARBA" id="ARBA00005585"/>
    </source>
</evidence>
<feature type="transmembrane region" description="Helical" evidence="9">
    <location>
        <begin position="731"/>
        <end position="751"/>
    </location>
</feature>
<dbReference type="InterPro" id="IPR000731">
    <property type="entry name" value="SSD"/>
</dbReference>
<feature type="transmembrane region" description="Helical" evidence="9">
    <location>
        <begin position="706"/>
        <end position="724"/>
    </location>
</feature>
<keyword evidence="7" id="KW-0325">Glycoprotein</keyword>
<feature type="transmembrane region" description="Helical" evidence="9">
    <location>
        <begin position="757"/>
        <end position="783"/>
    </location>
</feature>
<evidence type="ECO:0000256" key="6">
    <source>
        <dbReference type="ARBA" id="ARBA00023136"/>
    </source>
</evidence>
<keyword evidence="6 9" id="KW-0472">Membrane</keyword>
<dbReference type="GO" id="GO:0018996">
    <property type="term" value="P:molting cycle, collagen and cuticulin-based cuticle"/>
    <property type="evidence" value="ECO:0007669"/>
    <property type="project" value="TreeGrafter"/>
</dbReference>
<feature type="transmembrane region" description="Helical" evidence="9">
    <location>
        <begin position="497"/>
        <end position="518"/>
    </location>
</feature>
<keyword evidence="3" id="KW-1003">Cell membrane</keyword>
<dbReference type="InterPro" id="IPR051697">
    <property type="entry name" value="Patched_domain-protein"/>
</dbReference>
<dbReference type="PANTHER" id="PTHR10796">
    <property type="entry name" value="PATCHED-RELATED"/>
    <property type="match status" value="1"/>
</dbReference>
<dbReference type="GO" id="GO:0030659">
    <property type="term" value="C:cytoplasmic vesicle membrane"/>
    <property type="evidence" value="ECO:0007669"/>
    <property type="project" value="TreeGrafter"/>
</dbReference>
<dbReference type="Gene3D" id="1.20.1640.10">
    <property type="entry name" value="Multidrug efflux transporter AcrB transmembrane domain"/>
    <property type="match status" value="2"/>
</dbReference>
<keyword evidence="4 9" id="KW-0812">Transmembrane</keyword>
<evidence type="ECO:0000256" key="5">
    <source>
        <dbReference type="ARBA" id="ARBA00022989"/>
    </source>
</evidence>
<feature type="compositionally biased region" description="Pro residues" evidence="8">
    <location>
        <begin position="974"/>
        <end position="983"/>
    </location>
</feature>
<dbReference type="PANTHER" id="PTHR10796:SF92">
    <property type="entry name" value="PATCHED-RELATED, ISOFORM A"/>
    <property type="match status" value="1"/>
</dbReference>
<comment type="similarity">
    <text evidence="2">Belongs to the patched family.</text>
</comment>
<dbReference type="OrthoDB" id="6510177at2759"/>
<evidence type="ECO:0000313" key="12">
    <source>
        <dbReference type="WBParaSite" id="HCON_00010240-00001"/>
    </source>
</evidence>
<protein>
    <submittedName>
        <fullName evidence="12">SSD domain-containing protein</fullName>
    </submittedName>
</protein>
<feature type="transmembrane region" description="Helical" evidence="9">
    <location>
        <begin position="332"/>
        <end position="355"/>
    </location>
</feature>
<reference evidence="12" key="1">
    <citation type="submission" date="2020-12" db="UniProtKB">
        <authorList>
            <consortium name="WormBaseParasite"/>
        </authorList>
    </citation>
    <scope>IDENTIFICATION</scope>
    <source>
        <strain evidence="12">MHco3</strain>
    </source>
</reference>
<feature type="region of interest" description="Disordered" evidence="8">
    <location>
        <begin position="952"/>
        <end position="983"/>
    </location>
</feature>